<dbReference type="SUPFAM" id="SSF51556">
    <property type="entry name" value="Metallo-dependent hydrolases"/>
    <property type="match status" value="1"/>
</dbReference>
<dbReference type="Gene3D" id="2.30.40.10">
    <property type="entry name" value="Urease, subunit C, domain 1"/>
    <property type="match status" value="2"/>
</dbReference>
<dbReference type="SUPFAM" id="SSF82171">
    <property type="entry name" value="DPP6 N-terminal domain-like"/>
    <property type="match status" value="1"/>
</dbReference>
<dbReference type="SUPFAM" id="SSF69304">
    <property type="entry name" value="Tricorn protease N-terminal domain"/>
    <property type="match status" value="1"/>
</dbReference>
<dbReference type="PROSITE" id="PS51318">
    <property type="entry name" value="TAT"/>
    <property type="match status" value="1"/>
</dbReference>
<reference evidence="2 3" key="1">
    <citation type="submission" date="2024-06" db="EMBL/GenBank/DDBJ databases">
        <title>The Natural Products Discovery Center: Release of the First 8490 Sequenced Strains for Exploring Actinobacteria Biosynthetic Diversity.</title>
        <authorList>
            <person name="Kalkreuter E."/>
            <person name="Kautsar S.A."/>
            <person name="Yang D."/>
            <person name="Bader C.D."/>
            <person name="Teijaro C.N."/>
            <person name="Fluegel L."/>
            <person name="Davis C.M."/>
            <person name="Simpson J.R."/>
            <person name="Lauterbach L."/>
            <person name="Steele A.D."/>
            <person name="Gui C."/>
            <person name="Meng S."/>
            <person name="Li G."/>
            <person name="Viehrig K."/>
            <person name="Ye F."/>
            <person name="Su P."/>
            <person name="Kiefer A.F."/>
            <person name="Nichols A."/>
            <person name="Cepeda A.J."/>
            <person name="Yan W."/>
            <person name="Fan B."/>
            <person name="Jiang Y."/>
            <person name="Adhikari A."/>
            <person name="Zheng C.-J."/>
            <person name="Schuster L."/>
            <person name="Cowan T.M."/>
            <person name="Smanski M.J."/>
            <person name="Chevrette M.G."/>
            <person name="De Carvalho L.P.S."/>
            <person name="Shen B."/>
        </authorList>
    </citation>
    <scope>NUCLEOTIDE SEQUENCE [LARGE SCALE GENOMIC DNA]</scope>
    <source>
        <strain evidence="2 3">NPDC001615</strain>
    </source>
</reference>
<dbReference type="PANTHER" id="PTHR43135">
    <property type="entry name" value="ALPHA-D-RIBOSE 1-METHYLPHOSPHONATE 5-TRIPHOSPHATE DIPHOSPHATASE"/>
    <property type="match status" value="1"/>
</dbReference>
<dbReference type="InterPro" id="IPR011042">
    <property type="entry name" value="6-blade_b-propeller_TolB-like"/>
</dbReference>
<dbReference type="InterPro" id="IPR011059">
    <property type="entry name" value="Metal-dep_hydrolase_composite"/>
</dbReference>
<evidence type="ECO:0000259" key="1">
    <source>
        <dbReference type="Pfam" id="PF01979"/>
    </source>
</evidence>
<evidence type="ECO:0000313" key="3">
    <source>
        <dbReference type="Proteomes" id="UP001496720"/>
    </source>
</evidence>
<dbReference type="PANTHER" id="PTHR43135:SF3">
    <property type="entry name" value="ALPHA-D-RIBOSE 1-METHYLPHOSPHONATE 5-TRIPHOSPHATE DIPHOSPHATASE"/>
    <property type="match status" value="1"/>
</dbReference>
<keyword evidence="3" id="KW-1185">Reference proteome</keyword>
<protein>
    <submittedName>
        <fullName evidence="2">Amidohydrolase family protein</fullName>
    </submittedName>
</protein>
<dbReference type="Gene3D" id="2.120.10.30">
    <property type="entry name" value="TolB, C-terminal domain"/>
    <property type="match status" value="3"/>
</dbReference>
<name>A0ABV1T238_9ACTN</name>
<dbReference type="Gene3D" id="3.20.20.140">
    <property type="entry name" value="Metal-dependent hydrolases"/>
    <property type="match status" value="1"/>
</dbReference>
<dbReference type="InterPro" id="IPR032466">
    <property type="entry name" value="Metal_Hydrolase"/>
</dbReference>
<sequence>MTFSEHVLTRRGVLMAGIGSLGAAALTPAQQAGAVPPQGGAPAAADGTRALRLTAGTNASVIVSPDGRRLVMEVQGILWSLPREGGTATALTPVDLEPTRAAWSPDGSRIAVCAYRGGGFHLWTMRPDGTELRQLTSGPWDDRGAAWSPDGTHLAFASERGGDPVTGSSYSIWTVDVRTGELTRLTQEPGTEDYDPAWHPDGARLVFVRAAKGTGAGRTLASVPARGGEVTVLRTVDSGVLAGPALGPAGQIAYVHIGDAVIPADAAAATLLVDGEPVTGGEDVSPLPPSWDADGRLYYVADGQLRVRRPGRSAPQDAAEHIPFTASLNVPVLSYPEKRYEFDSTAPRPVRGIHLPVLSPDGASVAFAALNALWVMPIGRRPRKLVQADPAAYVQMPSWAPDGRSLLYSCEGGPEGNGLIAVHRYWLDEDRDEIVAGGGRLNAALSPDGTRLACQDTTGSLLLKDLATGTEKALVTPLGANGLPSRPTWSPDGRYVAFCDRNRLNQRFREGYNLIRVVDTDTGRWTAHQPLAHASLSDRGNAGPVWAPDGSAMAFVMESALWILPVHADGSPAGEARRVTDRAADHPSWSGDSRTLLYEAAGTLRLVNRDGTQDRALPVPLSYSRRLPSRSDVTRVHAGRLWDGTGDTVLEDVDIVVRGNRITAVEPHRSGAPAGERLVDASASTVIPGLWDSHTHPWQYTYGGRQSSLMLAYGVTTNVSLGGFAHEAVRIRESVQSGHMAGPRLFATGELIDGSRVAYSMGRAHRTRDGVRRSLERARALDYDFVKTYVRACAGTMREAARTAHEDLGVRSGSHFLSPGIGVGQDLTTHLSATQRTEYGHAHSPTGHSYQDVLETYRGGDFKLVLTPFTAVALLGAAPELAEDPRVTTLMPPWDTALVDHYAAAPPTELALRSLAEEMAVYRRILDQGGTLALGTDAPLAPIGLHVHLGLRALRSHGFSAAQALRTATVVPARLFGVADDLGTVEPGKVADLTAVDGNPFEDFDDLIRTTWAMRDGIVHRQEDLVGAYATTAPERRAADPTDWLDVSRRLRREPCCAEHLFDL</sequence>
<dbReference type="EMBL" id="JBEOZY010000034">
    <property type="protein sequence ID" value="MER6168035.1"/>
    <property type="molecule type" value="Genomic_DNA"/>
</dbReference>
<dbReference type="InterPro" id="IPR006311">
    <property type="entry name" value="TAT_signal"/>
</dbReference>
<feature type="domain" description="Amidohydrolase-related" evidence="1">
    <location>
        <begin position="686"/>
        <end position="1006"/>
    </location>
</feature>
<dbReference type="Proteomes" id="UP001496720">
    <property type="component" value="Unassembled WGS sequence"/>
</dbReference>
<dbReference type="RefSeq" id="WP_352149434.1">
    <property type="nucleotide sequence ID" value="NZ_JBEOZY010000034.1"/>
</dbReference>
<dbReference type="InterPro" id="IPR006680">
    <property type="entry name" value="Amidohydro-rel"/>
</dbReference>
<dbReference type="InterPro" id="IPR011659">
    <property type="entry name" value="WD40"/>
</dbReference>
<dbReference type="SUPFAM" id="SSF51338">
    <property type="entry name" value="Composite domain of metallo-dependent hydrolases"/>
    <property type="match status" value="1"/>
</dbReference>
<comment type="caution">
    <text evidence="2">The sequence shown here is derived from an EMBL/GenBank/DDBJ whole genome shotgun (WGS) entry which is preliminary data.</text>
</comment>
<dbReference type="Pfam" id="PF01979">
    <property type="entry name" value="Amidohydro_1"/>
    <property type="match status" value="1"/>
</dbReference>
<dbReference type="Pfam" id="PF07676">
    <property type="entry name" value="PD40"/>
    <property type="match status" value="5"/>
</dbReference>
<evidence type="ECO:0000313" key="2">
    <source>
        <dbReference type="EMBL" id="MER6168035.1"/>
    </source>
</evidence>
<organism evidence="2 3">
    <name type="scientific">Streptomyces violaceorubidus</name>
    <dbReference type="NCBI Taxonomy" id="284042"/>
    <lineage>
        <taxon>Bacteria</taxon>
        <taxon>Bacillati</taxon>
        <taxon>Actinomycetota</taxon>
        <taxon>Actinomycetes</taxon>
        <taxon>Kitasatosporales</taxon>
        <taxon>Streptomycetaceae</taxon>
        <taxon>Streptomyces</taxon>
    </lineage>
</organism>
<accession>A0ABV1T238</accession>
<dbReference type="InterPro" id="IPR051781">
    <property type="entry name" value="Metallo-dep_Hydrolase"/>
</dbReference>
<proteinExistence type="predicted"/>
<gene>
    <name evidence="2" type="ORF">ABT188_26385</name>
</gene>